<feature type="compositionally biased region" description="Basic and acidic residues" evidence="8">
    <location>
        <begin position="962"/>
        <end position="973"/>
    </location>
</feature>
<evidence type="ECO:0000256" key="5">
    <source>
        <dbReference type="ARBA" id="ARBA00022737"/>
    </source>
</evidence>
<dbReference type="SUPFAM" id="SSF51445">
    <property type="entry name" value="(Trans)glycosidases"/>
    <property type="match status" value="1"/>
</dbReference>
<dbReference type="InterPro" id="IPR001343">
    <property type="entry name" value="Hemolysn_Ca-bd"/>
</dbReference>
<dbReference type="AlphaFoldDB" id="A0AAU8AQB2"/>
<dbReference type="PANTHER" id="PTHR38340:SF1">
    <property type="entry name" value="S-LAYER PROTEIN"/>
    <property type="match status" value="1"/>
</dbReference>
<feature type="compositionally biased region" description="Polar residues" evidence="8">
    <location>
        <begin position="1002"/>
        <end position="1011"/>
    </location>
</feature>
<dbReference type="InterPro" id="IPR018511">
    <property type="entry name" value="Hemolysin-typ_Ca-bd_CS"/>
</dbReference>
<keyword evidence="4" id="KW-0800">Toxin</keyword>
<keyword evidence="5" id="KW-0677">Repeat</keyword>
<name>A0AAU8AQB2_9RHOB</name>
<evidence type="ECO:0000313" key="10">
    <source>
        <dbReference type="EMBL" id="XCC96819.1"/>
    </source>
</evidence>
<evidence type="ECO:0000256" key="7">
    <source>
        <dbReference type="ARBA" id="ARBA00023136"/>
    </source>
</evidence>
<proteinExistence type="predicted"/>
<feature type="compositionally biased region" description="Acidic residues" evidence="8">
    <location>
        <begin position="1015"/>
        <end position="1029"/>
    </location>
</feature>
<dbReference type="Gene3D" id="2.150.10.10">
    <property type="entry name" value="Serralysin-like metalloprotease, C-terminal"/>
    <property type="match status" value="6"/>
</dbReference>
<feature type="region of interest" description="Disordered" evidence="8">
    <location>
        <begin position="21"/>
        <end position="76"/>
    </location>
</feature>
<dbReference type="GO" id="GO:0005576">
    <property type="term" value="C:extracellular region"/>
    <property type="evidence" value="ECO:0007669"/>
    <property type="project" value="UniProtKB-SubCell"/>
</dbReference>
<dbReference type="PRINTS" id="PR00313">
    <property type="entry name" value="CABNDNGRPT"/>
</dbReference>
<dbReference type="InterPro" id="IPR003995">
    <property type="entry name" value="RTX_toxin_determinant-A"/>
</dbReference>
<protein>
    <submittedName>
        <fullName evidence="10">Type I secretion protein</fullName>
    </submittedName>
</protein>
<dbReference type="PRINTS" id="PR01488">
    <property type="entry name" value="RTXTOXINA"/>
</dbReference>
<dbReference type="GO" id="GO:0005509">
    <property type="term" value="F:calcium ion binding"/>
    <property type="evidence" value="ECO:0007669"/>
    <property type="project" value="InterPro"/>
</dbReference>
<evidence type="ECO:0000256" key="3">
    <source>
        <dbReference type="ARBA" id="ARBA00022525"/>
    </source>
</evidence>
<keyword evidence="7" id="KW-0472">Membrane</keyword>
<feature type="region of interest" description="Disordered" evidence="8">
    <location>
        <begin position="923"/>
        <end position="1043"/>
    </location>
</feature>
<keyword evidence="3" id="KW-0964">Secreted</keyword>
<dbReference type="PROSITE" id="PS00330">
    <property type="entry name" value="HEMOLYSIN_CALCIUM"/>
    <property type="match status" value="4"/>
</dbReference>
<feature type="signal peptide" evidence="9">
    <location>
        <begin position="1"/>
        <end position="25"/>
    </location>
</feature>
<keyword evidence="6" id="KW-0843">Virulence</keyword>
<keyword evidence="10" id="KW-0614">Plasmid</keyword>
<dbReference type="Pfam" id="PF00353">
    <property type="entry name" value="HemolysinCabind"/>
    <property type="match status" value="7"/>
</dbReference>
<dbReference type="GO" id="GO:0016020">
    <property type="term" value="C:membrane"/>
    <property type="evidence" value="ECO:0007669"/>
    <property type="project" value="UniProtKB-SubCell"/>
</dbReference>
<evidence type="ECO:0000256" key="2">
    <source>
        <dbReference type="ARBA" id="ARBA00004613"/>
    </source>
</evidence>
<dbReference type="RefSeq" id="WP_353475711.1">
    <property type="nucleotide sequence ID" value="NZ_CP123386.1"/>
</dbReference>
<dbReference type="EMBL" id="CP123386">
    <property type="protein sequence ID" value="XCC96819.1"/>
    <property type="molecule type" value="Genomic_DNA"/>
</dbReference>
<gene>
    <name evidence="10" type="ORF">PVT71_24300</name>
</gene>
<evidence type="ECO:0000256" key="1">
    <source>
        <dbReference type="ARBA" id="ARBA00004370"/>
    </source>
</evidence>
<geneLocation type="plasmid" evidence="10">
    <name>unnamed1</name>
</geneLocation>
<dbReference type="InterPro" id="IPR011049">
    <property type="entry name" value="Serralysin-like_metalloprot_C"/>
</dbReference>
<feature type="chain" id="PRO_5043975340" evidence="9">
    <location>
        <begin position="26"/>
        <end position="1131"/>
    </location>
</feature>
<evidence type="ECO:0000256" key="4">
    <source>
        <dbReference type="ARBA" id="ARBA00022656"/>
    </source>
</evidence>
<organism evidence="10">
    <name type="scientific">Alloyangia sp. H15</name>
    <dbReference type="NCBI Taxonomy" id="3029062"/>
    <lineage>
        <taxon>Bacteria</taxon>
        <taxon>Pseudomonadati</taxon>
        <taxon>Pseudomonadota</taxon>
        <taxon>Alphaproteobacteria</taxon>
        <taxon>Rhodobacterales</taxon>
        <taxon>Roseobacteraceae</taxon>
        <taxon>Alloyangia</taxon>
    </lineage>
</organism>
<accession>A0AAU8AQB2</accession>
<dbReference type="Gene3D" id="3.20.20.80">
    <property type="entry name" value="Glycosidases"/>
    <property type="match status" value="1"/>
</dbReference>
<evidence type="ECO:0000256" key="8">
    <source>
        <dbReference type="SAM" id="MobiDB-lite"/>
    </source>
</evidence>
<comment type="subcellular location">
    <subcellularLocation>
        <location evidence="1">Membrane</location>
    </subcellularLocation>
    <subcellularLocation>
        <location evidence="2">Secreted</location>
    </subcellularLocation>
</comment>
<dbReference type="GO" id="GO:0090729">
    <property type="term" value="F:toxin activity"/>
    <property type="evidence" value="ECO:0007669"/>
    <property type="project" value="UniProtKB-KW"/>
</dbReference>
<dbReference type="InterPro" id="IPR017853">
    <property type="entry name" value="GH"/>
</dbReference>
<feature type="compositionally biased region" description="Acidic residues" evidence="8">
    <location>
        <begin position="25"/>
        <end position="37"/>
    </location>
</feature>
<keyword evidence="9" id="KW-0732">Signal</keyword>
<evidence type="ECO:0000256" key="6">
    <source>
        <dbReference type="ARBA" id="ARBA00023026"/>
    </source>
</evidence>
<dbReference type="InterPro" id="IPR050557">
    <property type="entry name" value="RTX_toxin/Mannuronan_C5-epim"/>
</dbReference>
<evidence type="ECO:0000256" key="9">
    <source>
        <dbReference type="SAM" id="SignalP"/>
    </source>
</evidence>
<reference evidence="10" key="1">
    <citation type="submission" date="2023-02" db="EMBL/GenBank/DDBJ databases">
        <title>Description and genomic characterization of Salipiger bruguierae sp. nov., isolated from the sediment of mangrove plant Bruguiera sexangula.</title>
        <authorList>
            <person name="Long M."/>
        </authorList>
    </citation>
    <scope>NUCLEOTIDE SEQUENCE</scope>
    <source>
        <strain evidence="10">H15</strain>
        <plasmid evidence="10">unnamed1</plasmid>
    </source>
</reference>
<dbReference type="SUPFAM" id="SSF51120">
    <property type="entry name" value="beta-Roll"/>
    <property type="match status" value="4"/>
</dbReference>
<dbReference type="PANTHER" id="PTHR38340">
    <property type="entry name" value="S-LAYER PROTEIN"/>
    <property type="match status" value="1"/>
</dbReference>
<sequence>MPTLYLLSLLLGGLMIGLATTSSTSDDDDPKEDDGGEDVVIPENPSGGSLYLGTEGNDLLRGSSGNDTLDGGPGNDRLLGKGGNDLIVDTLGSDTAEGGAGTDFIALVDDLPGAPDVIDGGAGVDLLWGDDGDTVTGGAGADLFIVPVGQAGAEPVTITDLDFTRLTEQDVPDRVVFVTPEGEIIPRAAFFDGSLAAGIGDLPDGSGAQVYMNGEVVAIIEGYTAEELFYETIWIGNFSSALNATFDGDDVLVGTEARDDFFGGPGSDVLIGRGGGDYLDGQTGDDYLSGVDAPGAGMIGDTLVGNEGDDVLRGDEGDHLAGGAGTDVYEIVVPQGDGPFAPLTLHTYELTGYEGGPELITLVQPDGTLLSAAEAYDHLSVVEAADGSGAALVYDGIVLAVVDGVDAAELGDPSGWLGNLTQLTPLGAAPPPFEGTHVSVTAATGTGATLEGAFFGGNLVFSVNTDNGLPLDNFGAAADALDITHLRFPAGQGDSGDLEVDGDGFLNVLQMERVDGEWELRQEVTDMLDWARENGAQVTLVLPTKNYTVAEYEALDGDIARFAETVMRDYSDVVEAFEIGNEYWSMGETAYGAKADVAAVALARGMEDAGFAEADQAAILVQMASPFAGSEYHVSVDDRPYLERVQDANRAIIDQLGTGARDAIDGVVEHYYYDKTVTEFDGSSGEMNFINRDYAVWEEEFDKDLDLYITEWNVRTSDTTETGLRSASVMVEMTSNMTELGVDAAHVWPVQHNTPTDLAGRQTEDVITDAEGRVLNTINGATFDLMSSSLPGLELLDTDLSVEDGSFTFHAWQSEDSTVVYVASRSTDTIELELDLSTLVPGYTSASAAKIGADFSANSSDGVHYVPGSGFEEADSLLINGQRYYINENDVRAELTDLAVRSTTVQITLDPFEVIEITFDTTGVDVTTPDPGGVPGDRLTGSTGPDTLEGGDGDDTLDGQAGDDRLTGGKGDDDLNGGEGDDRLMGWGGDDYLKGAEGNDLISGNQGNDTLVGSEGDDTLTGNEDDDELNGMTGNDSLSGGPGADTLTGWAGRDIFALAEGDLTGGDVITDFTPGKDVIEVDLPGIDDLSDISFSAGEDGITVRFGAQGSLLLQGDLRIADVNAARNFVFV</sequence>